<comment type="caution">
    <text evidence="3">The sequence shown here is derived from an EMBL/GenBank/DDBJ whole genome shotgun (WGS) entry which is preliminary data.</text>
</comment>
<evidence type="ECO:0000313" key="3">
    <source>
        <dbReference type="EMBL" id="GAA4392952.1"/>
    </source>
</evidence>
<accession>A0ABP8JM09</accession>
<protein>
    <submittedName>
        <fullName evidence="3">Aldo/keto reductase</fullName>
    </submittedName>
</protein>
<dbReference type="PANTHER" id="PTHR43364">
    <property type="entry name" value="NADH-SPECIFIC METHYLGLYOXAL REDUCTASE-RELATED"/>
    <property type="match status" value="1"/>
</dbReference>
<evidence type="ECO:0000313" key="4">
    <source>
        <dbReference type="Proteomes" id="UP001500635"/>
    </source>
</evidence>
<dbReference type="EMBL" id="BAABFR010000031">
    <property type="protein sequence ID" value="GAA4392952.1"/>
    <property type="molecule type" value="Genomic_DNA"/>
</dbReference>
<dbReference type="Pfam" id="PF00248">
    <property type="entry name" value="Aldo_ket_red"/>
    <property type="match status" value="1"/>
</dbReference>
<evidence type="ECO:0000256" key="1">
    <source>
        <dbReference type="ARBA" id="ARBA00023002"/>
    </source>
</evidence>
<dbReference type="RefSeq" id="WP_385921417.1">
    <property type="nucleotide sequence ID" value="NZ_JBHTGI010000001.1"/>
</dbReference>
<dbReference type="InterPro" id="IPR023210">
    <property type="entry name" value="NADP_OxRdtase_dom"/>
</dbReference>
<dbReference type="Gene3D" id="3.20.20.100">
    <property type="entry name" value="NADP-dependent oxidoreductase domain"/>
    <property type="match status" value="1"/>
</dbReference>
<gene>
    <name evidence="3" type="ORF">GCM10023147_23210</name>
</gene>
<dbReference type="InterPro" id="IPR036812">
    <property type="entry name" value="NAD(P)_OxRdtase_dom_sf"/>
</dbReference>
<keyword evidence="4" id="KW-1185">Reference proteome</keyword>
<keyword evidence="1" id="KW-0560">Oxidoreductase</keyword>
<dbReference type="InterPro" id="IPR050523">
    <property type="entry name" value="AKR_Detox_Biosynth"/>
</dbReference>
<sequence length="321" mass="34642">MIGVMDMTFRRLGRSGLAVSVVGLGTNNLGMKLDEAGSREVVHAALDAGITLFDTADSYGASEERLGALLEGHRDDVVIATKFGSDTRPRGNSNGEDWGARGSRRYIRKAVEASLRRLGTDWIDLYQLHRPDPQTPIEETLAALDALVQEGKVRYIGHSNFAGWQIADAEWTARTRGFERFVSAQNQYSLLDRSVERDVVPALEAYEIGLLPFFPLASGLLTGKYRRGEPAPAGSRIEAWNRQSVLTDGAFDVVEALEAFATQRGVTILDVAIGGLAAQPTVSSVIAGATSAAQVRANVAAGQWVPTPSDLIDLDEITRTS</sequence>
<feature type="domain" description="NADP-dependent oxidoreductase" evidence="2">
    <location>
        <begin position="22"/>
        <end position="317"/>
    </location>
</feature>
<reference evidence="4" key="1">
    <citation type="journal article" date="2019" name="Int. J. Syst. Evol. Microbiol.">
        <title>The Global Catalogue of Microorganisms (GCM) 10K type strain sequencing project: providing services to taxonomists for standard genome sequencing and annotation.</title>
        <authorList>
            <consortium name="The Broad Institute Genomics Platform"/>
            <consortium name="The Broad Institute Genome Sequencing Center for Infectious Disease"/>
            <person name="Wu L."/>
            <person name="Ma J."/>
        </authorList>
    </citation>
    <scope>NUCLEOTIDE SEQUENCE [LARGE SCALE GENOMIC DNA]</scope>
    <source>
        <strain evidence="4">JCM 17688</strain>
    </source>
</reference>
<dbReference type="SUPFAM" id="SSF51430">
    <property type="entry name" value="NAD(P)-linked oxidoreductase"/>
    <property type="match status" value="1"/>
</dbReference>
<name>A0ABP8JM09_9ACTN</name>
<dbReference type="PANTHER" id="PTHR43364:SF4">
    <property type="entry name" value="NAD(P)-LINKED OXIDOREDUCTASE SUPERFAMILY PROTEIN"/>
    <property type="match status" value="1"/>
</dbReference>
<organism evidence="3 4">
    <name type="scientific">Tsukamurella soli</name>
    <dbReference type="NCBI Taxonomy" id="644556"/>
    <lineage>
        <taxon>Bacteria</taxon>
        <taxon>Bacillati</taxon>
        <taxon>Actinomycetota</taxon>
        <taxon>Actinomycetes</taxon>
        <taxon>Mycobacteriales</taxon>
        <taxon>Tsukamurellaceae</taxon>
        <taxon>Tsukamurella</taxon>
    </lineage>
</organism>
<dbReference type="Proteomes" id="UP001500635">
    <property type="component" value="Unassembled WGS sequence"/>
</dbReference>
<evidence type="ECO:0000259" key="2">
    <source>
        <dbReference type="Pfam" id="PF00248"/>
    </source>
</evidence>
<proteinExistence type="predicted"/>